<keyword evidence="2" id="KW-1185">Reference proteome</keyword>
<evidence type="ECO:0000313" key="2">
    <source>
        <dbReference type="Proteomes" id="UP000059680"/>
    </source>
</evidence>
<gene>
    <name evidence="1" type="ordered locus">Os10g0562550</name>
    <name evidence="1" type="ORF">OSNPB_100562550</name>
</gene>
<dbReference type="EMBL" id="AP014966">
    <property type="protein sequence ID" value="BAT12073.1"/>
    <property type="molecule type" value="Genomic_DNA"/>
</dbReference>
<dbReference type="AlphaFoldDB" id="A0A0P0XXJ5"/>
<name>A0A0P0XXJ5_ORYSJ</name>
<reference evidence="1 2" key="2">
    <citation type="journal article" date="2013" name="Plant Cell Physiol.">
        <title>Rice Annotation Project Database (RAP-DB): an integrative and interactive database for rice genomics.</title>
        <authorList>
            <person name="Sakai H."/>
            <person name="Lee S.S."/>
            <person name="Tanaka T."/>
            <person name="Numa H."/>
            <person name="Kim J."/>
            <person name="Kawahara Y."/>
            <person name="Wakimoto H."/>
            <person name="Yang C.C."/>
            <person name="Iwamoto M."/>
            <person name="Abe T."/>
            <person name="Yamada Y."/>
            <person name="Muto A."/>
            <person name="Inokuchi H."/>
            <person name="Ikemura T."/>
            <person name="Matsumoto T."/>
            <person name="Sasaki T."/>
            <person name="Itoh T."/>
        </authorList>
    </citation>
    <scope>NUCLEOTIDE SEQUENCE [LARGE SCALE GENOMIC DNA]</scope>
    <source>
        <strain evidence="2">cv. Nipponbare</strain>
    </source>
</reference>
<dbReference type="eggNOG" id="ENOG502SX0I">
    <property type="taxonomic scope" value="Eukaryota"/>
</dbReference>
<proteinExistence type="predicted"/>
<dbReference type="InParanoid" id="A0A0P0XXJ5"/>
<organism evidence="1 2">
    <name type="scientific">Oryza sativa subsp. japonica</name>
    <name type="common">Rice</name>
    <dbReference type="NCBI Taxonomy" id="39947"/>
    <lineage>
        <taxon>Eukaryota</taxon>
        <taxon>Viridiplantae</taxon>
        <taxon>Streptophyta</taxon>
        <taxon>Embryophyta</taxon>
        <taxon>Tracheophyta</taxon>
        <taxon>Spermatophyta</taxon>
        <taxon>Magnoliopsida</taxon>
        <taxon>Liliopsida</taxon>
        <taxon>Poales</taxon>
        <taxon>Poaceae</taxon>
        <taxon>BOP clade</taxon>
        <taxon>Oryzoideae</taxon>
        <taxon>Oryzeae</taxon>
        <taxon>Oryzinae</taxon>
        <taxon>Oryza</taxon>
        <taxon>Oryza sativa</taxon>
    </lineage>
</organism>
<protein>
    <submittedName>
        <fullName evidence="1">Os10g0562550 protein</fullName>
    </submittedName>
</protein>
<accession>A0A0P0XXJ5</accession>
<dbReference type="Gramene" id="Os10t0562550-00">
    <property type="protein sequence ID" value="Os10t0562550-00"/>
    <property type="gene ID" value="Os10g0562550"/>
</dbReference>
<reference evidence="1 2" key="3">
    <citation type="journal article" date="2013" name="Rice">
        <title>Improvement of the Oryza sativa Nipponbare reference genome using next generation sequence and optical map data.</title>
        <authorList>
            <person name="Kawahara Y."/>
            <person name="de la Bastide M."/>
            <person name="Hamilton J.P."/>
            <person name="Kanamori H."/>
            <person name="McCombie W.R."/>
            <person name="Ouyang S."/>
            <person name="Schwartz D.C."/>
            <person name="Tanaka T."/>
            <person name="Wu J."/>
            <person name="Zhou S."/>
            <person name="Childs K.L."/>
            <person name="Davidson R.M."/>
            <person name="Lin H."/>
            <person name="Quesada-Ocampo L."/>
            <person name="Vaillancourt B."/>
            <person name="Sakai H."/>
            <person name="Lee S.S."/>
            <person name="Kim J."/>
            <person name="Numa H."/>
            <person name="Itoh T."/>
            <person name="Buell C.R."/>
            <person name="Matsumoto T."/>
        </authorList>
    </citation>
    <scope>NUCLEOTIDE SEQUENCE [LARGE SCALE GENOMIC DNA]</scope>
    <source>
        <strain evidence="2">cv. Nipponbare</strain>
    </source>
</reference>
<evidence type="ECO:0000313" key="1">
    <source>
        <dbReference type="EMBL" id="BAT12073.1"/>
    </source>
</evidence>
<dbReference type="STRING" id="39947.A0A0P0XXJ5"/>
<dbReference type="PaxDb" id="39947-A0A0P0XXJ5"/>
<reference evidence="2" key="1">
    <citation type="journal article" date="2005" name="Nature">
        <title>The map-based sequence of the rice genome.</title>
        <authorList>
            <consortium name="International rice genome sequencing project (IRGSP)"/>
            <person name="Matsumoto T."/>
            <person name="Wu J."/>
            <person name="Kanamori H."/>
            <person name="Katayose Y."/>
            <person name="Fujisawa M."/>
            <person name="Namiki N."/>
            <person name="Mizuno H."/>
            <person name="Yamamoto K."/>
            <person name="Antonio B.A."/>
            <person name="Baba T."/>
            <person name="Sakata K."/>
            <person name="Nagamura Y."/>
            <person name="Aoki H."/>
            <person name="Arikawa K."/>
            <person name="Arita K."/>
            <person name="Bito T."/>
            <person name="Chiden Y."/>
            <person name="Fujitsuka N."/>
            <person name="Fukunaka R."/>
            <person name="Hamada M."/>
            <person name="Harada C."/>
            <person name="Hayashi A."/>
            <person name="Hijishita S."/>
            <person name="Honda M."/>
            <person name="Hosokawa S."/>
            <person name="Ichikawa Y."/>
            <person name="Idonuma A."/>
            <person name="Iijima M."/>
            <person name="Ikeda M."/>
            <person name="Ikeno M."/>
            <person name="Ito K."/>
            <person name="Ito S."/>
            <person name="Ito T."/>
            <person name="Ito Y."/>
            <person name="Ito Y."/>
            <person name="Iwabuchi A."/>
            <person name="Kamiya K."/>
            <person name="Karasawa W."/>
            <person name="Kurita K."/>
            <person name="Katagiri S."/>
            <person name="Kikuta A."/>
            <person name="Kobayashi H."/>
            <person name="Kobayashi N."/>
            <person name="Machita K."/>
            <person name="Maehara T."/>
            <person name="Masukawa M."/>
            <person name="Mizubayashi T."/>
            <person name="Mukai Y."/>
            <person name="Nagasaki H."/>
            <person name="Nagata Y."/>
            <person name="Naito S."/>
            <person name="Nakashima M."/>
            <person name="Nakama Y."/>
            <person name="Nakamichi Y."/>
            <person name="Nakamura M."/>
            <person name="Meguro A."/>
            <person name="Negishi M."/>
            <person name="Ohta I."/>
            <person name="Ohta T."/>
            <person name="Okamoto M."/>
            <person name="Ono N."/>
            <person name="Saji S."/>
            <person name="Sakaguchi M."/>
            <person name="Sakai K."/>
            <person name="Shibata M."/>
            <person name="Shimokawa T."/>
            <person name="Song J."/>
            <person name="Takazaki Y."/>
            <person name="Terasawa K."/>
            <person name="Tsugane M."/>
            <person name="Tsuji K."/>
            <person name="Ueda S."/>
            <person name="Waki K."/>
            <person name="Yamagata H."/>
            <person name="Yamamoto M."/>
            <person name="Yamamoto S."/>
            <person name="Yamane H."/>
            <person name="Yoshiki S."/>
            <person name="Yoshihara R."/>
            <person name="Yukawa K."/>
            <person name="Zhong H."/>
            <person name="Yano M."/>
            <person name="Yuan Q."/>
            <person name="Ouyang S."/>
            <person name="Liu J."/>
            <person name="Jones K.M."/>
            <person name="Gansberger K."/>
            <person name="Moffat K."/>
            <person name="Hill J."/>
            <person name="Bera J."/>
            <person name="Fadrosh D."/>
            <person name="Jin S."/>
            <person name="Johri S."/>
            <person name="Kim M."/>
            <person name="Overton L."/>
            <person name="Reardon M."/>
            <person name="Tsitrin T."/>
            <person name="Vuong H."/>
            <person name="Weaver B."/>
            <person name="Ciecko A."/>
            <person name="Tallon L."/>
            <person name="Jackson J."/>
            <person name="Pai G."/>
            <person name="Aken S.V."/>
            <person name="Utterback T."/>
            <person name="Reidmuller S."/>
            <person name="Feldblyum T."/>
            <person name="Hsiao J."/>
            <person name="Zismann V."/>
            <person name="Iobst S."/>
            <person name="de Vazeille A.R."/>
            <person name="Buell C.R."/>
            <person name="Ying K."/>
            <person name="Li Y."/>
            <person name="Lu T."/>
            <person name="Huang Y."/>
            <person name="Zhao Q."/>
            <person name="Feng Q."/>
            <person name="Zhang L."/>
            <person name="Zhu J."/>
            <person name="Weng Q."/>
            <person name="Mu J."/>
            <person name="Lu Y."/>
            <person name="Fan D."/>
            <person name="Liu Y."/>
            <person name="Guan J."/>
            <person name="Zhang Y."/>
            <person name="Yu S."/>
            <person name="Liu X."/>
            <person name="Zhang Y."/>
            <person name="Hong G."/>
            <person name="Han B."/>
            <person name="Choisne N."/>
            <person name="Demange N."/>
            <person name="Orjeda G."/>
            <person name="Samain S."/>
            <person name="Cattolico L."/>
            <person name="Pelletier E."/>
            <person name="Couloux A."/>
            <person name="Segurens B."/>
            <person name="Wincker P."/>
            <person name="D'Hont A."/>
            <person name="Scarpelli C."/>
            <person name="Weissenbach J."/>
            <person name="Salanoubat M."/>
            <person name="Quetier F."/>
            <person name="Yu Y."/>
            <person name="Kim H.R."/>
            <person name="Rambo T."/>
            <person name="Currie J."/>
            <person name="Collura K."/>
            <person name="Luo M."/>
            <person name="Yang T."/>
            <person name="Ammiraju J.S.S."/>
            <person name="Engler F."/>
            <person name="Soderlund C."/>
            <person name="Wing R.A."/>
            <person name="Palmer L.E."/>
            <person name="de la Bastide M."/>
            <person name="Spiegel L."/>
            <person name="Nascimento L."/>
            <person name="Zutavern T."/>
            <person name="O'Shaughnessy A."/>
            <person name="Dike S."/>
            <person name="Dedhia N."/>
            <person name="Preston R."/>
            <person name="Balija V."/>
            <person name="McCombie W.R."/>
            <person name="Chow T."/>
            <person name="Chen H."/>
            <person name="Chung M."/>
            <person name="Chen C."/>
            <person name="Shaw J."/>
            <person name="Wu H."/>
            <person name="Hsiao K."/>
            <person name="Chao Y."/>
            <person name="Chu M."/>
            <person name="Cheng C."/>
            <person name="Hour A."/>
            <person name="Lee P."/>
            <person name="Lin S."/>
            <person name="Lin Y."/>
            <person name="Liou J."/>
            <person name="Liu S."/>
            <person name="Hsing Y."/>
            <person name="Raghuvanshi S."/>
            <person name="Mohanty A."/>
            <person name="Bharti A.K."/>
            <person name="Gaur A."/>
            <person name="Gupta V."/>
            <person name="Kumar D."/>
            <person name="Ravi V."/>
            <person name="Vij S."/>
            <person name="Kapur A."/>
            <person name="Khurana P."/>
            <person name="Khurana P."/>
            <person name="Khurana J.P."/>
            <person name="Tyagi A.K."/>
            <person name="Gaikwad K."/>
            <person name="Singh A."/>
            <person name="Dalal V."/>
            <person name="Srivastava S."/>
            <person name="Dixit A."/>
            <person name="Pal A.K."/>
            <person name="Ghazi I.A."/>
            <person name="Yadav M."/>
            <person name="Pandit A."/>
            <person name="Bhargava A."/>
            <person name="Sureshbabu K."/>
            <person name="Batra K."/>
            <person name="Sharma T.R."/>
            <person name="Mohapatra T."/>
            <person name="Singh N.K."/>
            <person name="Messing J."/>
            <person name="Nelson A.B."/>
            <person name="Fuks G."/>
            <person name="Kavchok S."/>
            <person name="Keizer G."/>
            <person name="Linton E."/>
            <person name="Llaca V."/>
            <person name="Song R."/>
            <person name="Tanyolac B."/>
            <person name="Young S."/>
            <person name="Ho-Il K."/>
            <person name="Hahn J.H."/>
            <person name="Sangsakoo G."/>
            <person name="Vanavichit A."/>
            <person name="de Mattos Luiz.A.T."/>
            <person name="Zimmer P.D."/>
            <person name="Malone G."/>
            <person name="Dellagostin O."/>
            <person name="de Oliveira A.C."/>
            <person name="Bevan M."/>
            <person name="Bancroft I."/>
            <person name="Minx P."/>
            <person name="Cordum H."/>
            <person name="Wilson R."/>
            <person name="Cheng Z."/>
            <person name="Jin W."/>
            <person name="Jiang J."/>
            <person name="Leong S.A."/>
            <person name="Iwama H."/>
            <person name="Gojobori T."/>
            <person name="Itoh T."/>
            <person name="Niimura Y."/>
            <person name="Fujii Y."/>
            <person name="Habara T."/>
            <person name="Sakai H."/>
            <person name="Sato Y."/>
            <person name="Wilson G."/>
            <person name="Kumar K."/>
            <person name="McCouch S."/>
            <person name="Juretic N."/>
            <person name="Hoen D."/>
            <person name="Wright S."/>
            <person name="Bruskiewich R."/>
            <person name="Bureau T."/>
            <person name="Miyao A."/>
            <person name="Hirochika H."/>
            <person name="Nishikawa T."/>
            <person name="Kadowaki K."/>
            <person name="Sugiura M."/>
            <person name="Burr B."/>
            <person name="Sasaki T."/>
        </authorList>
    </citation>
    <scope>NUCLEOTIDE SEQUENCE [LARGE SCALE GENOMIC DNA]</scope>
    <source>
        <strain evidence="2">cv. Nipponbare</strain>
    </source>
</reference>
<sequence length="133" mass="13740">MSAQLTPSKKGCCLISAAPRFTPSRPCGSLASSPLMRSLPALLVGGWSGNRSCWPTTLNSVARFVCPLNGVLPYMSSCRNTPNVHQSTALPCPSPLMISGARYSCVPTNDIDRAPVGSTTTSGNAAAASCCCC</sequence>
<dbReference type="Proteomes" id="UP000059680">
    <property type="component" value="Chromosome 10"/>
</dbReference>